<organism evidence="1 2">
    <name type="scientific">Nocardia iowensis</name>
    <dbReference type="NCBI Taxonomy" id="204891"/>
    <lineage>
        <taxon>Bacteria</taxon>
        <taxon>Bacillati</taxon>
        <taxon>Actinomycetota</taxon>
        <taxon>Actinomycetes</taxon>
        <taxon>Mycobacteriales</taxon>
        <taxon>Nocardiaceae</taxon>
        <taxon>Nocardia</taxon>
    </lineage>
</organism>
<proteinExistence type="predicted"/>
<name>A0ABX8RQG1_NOCIO</name>
<keyword evidence="2" id="KW-1185">Reference proteome</keyword>
<reference evidence="1 2" key="1">
    <citation type="submission" date="2021-07" db="EMBL/GenBank/DDBJ databases">
        <title>Whole Genome Sequence of Nocardia Iowensis.</title>
        <authorList>
            <person name="Lamm A."/>
            <person name="Collins-Fairclough A.M."/>
            <person name="Bunk B."/>
            <person name="Sproer C."/>
        </authorList>
    </citation>
    <scope>NUCLEOTIDE SEQUENCE [LARGE SCALE GENOMIC DNA]</scope>
    <source>
        <strain evidence="1 2">NRRL 5646</strain>
    </source>
</reference>
<evidence type="ECO:0000313" key="2">
    <source>
        <dbReference type="Proteomes" id="UP000694257"/>
    </source>
</evidence>
<evidence type="ECO:0008006" key="3">
    <source>
        <dbReference type="Google" id="ProtNLM"/>
    </source>
</evidence>
<dbReference type="Proteomes" id="UP000694257">
    <property type="component" value="Chromosome"/>
</dbReference>
<accession>A0ABX8RQG1</accession>
<dbReference type="EMBL" id="CP078145">
    <property type="protein sequence ID" value="QXN91885.1"/>
    <property type="molecule type" value="Genomic_DNA"/>
</dbReference>
<protein>
    <recommendedName>
        <fullName evidence="3">Restriction endonuclease type IV Mrr domain-containing protein</fullName>
    </recommendedName>
</protein>
<sequence length="296" mass="34039">MSKRPDETWHRLREWTYGQALSERLAAQVLLADGYKNLDPSHPLGGPDGRRDAVADRDGKKWIMAVHFPRGQQRISAIKKKFRADLAGVEANGADGIAFVTNQELTVTERNELAGMTDKAAELYHLERCVAVLDQPRMGPVRRQFHLEDENAEARQRATITGGDTYAHVMLYHFDLVAAVAQQFTVIKDGEYPLYNVTIRIVDMDTGQQLYTQEWGDLDAPAYYGSVKWRLKDENYLRAFFTARNGQWHQDLLLMRSDQDRCWLAATRVFGLQQAPDLQHIDNKYRERFGEPVWRS</sequence>
<evidence type="ECO:0000313" key="1">
    <source>
        <dbReference type="EMBL" id="QXN91885.1"/>
    </source>
</evidence>
<dbReference type="RefSeq" id="WP_218472734.1">
    <property type="nucleotide sequence ID" value="NZ_BAABJN010000009.1"/>
</dbReference>
<gene>
    <name evidence="1" type="ORF">KV110_01440</name>
</gene>